<evidence type="ECO:0000313" key="10">
    <source>
        <dbReference type="Proteomes" id="UP000295578"/>
    </source>
</evidence>
<keyword evidence="5 7" id="KW-1133">Transmembrane helix</keyword>
<reference evidence="9 10" key="1">
    <citation type="submission" date="2019-03" db="EMBL/GenBank/DDBJ databases">
        <title>Draft genome sequences of novel Actinobacteria.</title>
        <authorList>
            <person name="Sahin N."/>
            <person name="Ay H."/>
            <person name="Saygin H."/>
        </authorList>
    </citation>
    <scope>NUCLEOTIDE SEQUENCE [LARGE SCALE GENOMIC DNA]</scope>
    <source>
        <strain evidence="9 10">DSM 45941</strain>
    </source>
</reference>
<evidence type="ECO:0000256" key="6">
    <source>
        <dbReference type="ARBA" id="ARBA00023136"/>
    </source>
</evidence>
<protein>
    <submittedName>
        <fullName evidence="9">MFS transporter</fullName>
    </submittedName>
</protein>
<feature type="transmembrane region" description="Helical" evidence="7">
    <location>
        <begin position="438"/>
        <end position="459"/>
    </location>
</feature>
<dbReference type="Proteomes" id="UP000295578">
    <property type="component" value="Unassembled WGS sequence"/>
</dbReference>
<feature type="transmembrane region" description="Helical" evidence="7">
    <location>
        <begin position="406"/>
        <end position="426"/>
    </location>
</feature>
<keyword evidence="2" id="KW-0813">Transport</keyword>
<feature type="transmembrane region" description="Helical" evidence="7">
    <location>
        <begin position="148"/>
        <end position="171"/>
    </location>
</feature>
<dbReference type="InterPro" id="IPR020846">
    <property type="entry name" value="MFS_dom"/>
</dbReference>
<evidence type="ECO:0000256" key="5">
    <source>
        <dbReference type="ARBA" id="ARBA00022989"/>
    </source>
</evidence>
<dbReference type="Gene3D" id="1.20.1720.10">
    <property type="entry name" value="Multidrug resistance protein D"/>
    <property type="match status" value="1"/>
</dbReference>
<gene>
    <name evidence="9" type="ORF">E1293_00375</name>
</gene>
<feature type="transmembrane region" description="Helical" evidence="7">
    <location>
        <begin position="374"/>
        <end position="394"/>
    </location>
</feature>
<dbReference type="InterPro" id="IPR011701">
    <property type="entry name" value="MFS"/>
</dbReference>
<dbReference type="GO" id="GO:0022857">
    <property type="term" value="F:transmembrane transporter activity"/>
    <property type="evidence" value="ECO:0007669"/>
    <property type="project" value="InterPro"/>
</dbReference>
<feature type="transmembrane region" description="Helical" evidence="7">
    <location>
        <begin position="114"/>
        <end position="136"/>
    </location>
</feature>
<evidence type="ECO:0000256" key="3">
    <source>
        <dbReference type="ARBA" id="ARBA00022475"/>
    </source>
</evidence>
<dbReference type="OrthoDB" id="4325372at2"/>
<feature type="transmembrane region" description="Helical" evidence="7">
    <location>
        <begin position="280"/>
        <end position="301"/>
    </location>
</feature>
<feature type="transmembrane region" description="Helical" evidence="7">
    <location>
        <begin position="177"/>
        <end position="198"/>
    </location>
</feature>
<evidence type="ECO:0000256" key="1">
    <source>
        <dbReference type="ARBA" id="ARBA00004651"/>
    </source>
</evidence>
<keyword evidence="3" id="KW-1003">Cell membrane</keyword>
<dbReference type="EMBL" id="SMKY01000001">
    <property type="protein sequence ID" value="TDD92960.1"/>
    <property type="molecule type" value="Genomic_DNA"/>
</dbReference>
<dbReference type="CDD" id="cd17321">
    <property type="entry name" value="MFS_MMR_MDR_like"/>
    <property type="match status" value="1"/>
</dbReference>
<dbReference type="Pfam" id="PF07690">
    <property type="entry name" value="MFS_1"/>
    <property type="match status" value="1"/>
</dbReference>
<dbReference type="Gene3D" id="1.20.1250.20">
    <property type="entry name" value="MFS general substrate transporter like domains"/>
    <property type="match status" value="1"/>
</dbReference>
<feature type="domain" description="Major facilitator superfamily (MFS) profile" evidence="8">
    <location>
        <begin position="23"/>
        <end position="466"/>
    </location>
</feature>
<feature type="transmembrane region" description="Helical" evidence="7">
    <location>
        <begin position="342"/>
        <end position="362"/>
    </location>
</feature>
<dbReference type="GO" id="GO:0005886">
    <property type="term" value="C:plasma membrane"/>
    <property type="evidence" value="ECO:0007669"/>
    <property type="project" value="UniProtKB-SubCell"/>
</dbReference>
<evidence type="ECO:0000256" key="4">
    <source>
        <dbReference type="ARBA" id="ARBA00022692"/>
    </source>
</evidence>
<comment type="subcellular location">
    <subcellularLocation>
        <location evidence="1">Cell membrane</location>
        <topology evidence="1">Multi-pass membrane protein</topology>
    </subcellularLocation>
</comment>
<dbReference type="AlphaFoldDB" id="A0A4R5C4R0"/>
<evidence type="ECO:0000256" key="2">
    <source>
        <dbReference type="ARBA" id="ARBA00022448"/>
    </source>
</evidence>
<name>A0A4R5C4R0_9ACTN</name>
<keyword evidence="4 7" id="KW-0812">Transmembrane</keyword>
<dbReference type="SUPFAM" id="SSF103473">
    <property type="entry name" value="MFS general substrate transporter"/>
    <property type="match status" value="1"/>
</dbReference>
<sequence>MIENGNVRFLAMAIFVPARGTLTLGVLAASQVIVLLDVTIINIALPSIQRDLHASAAELSWVVNAYTLVFSGLLLLGGRAGDILGHRRVFTAGVALFTVASLVGGFAFNTELLLAARAGQGAGAALAGPGSLALIATGFPEDGARNRAYAVVTSAGSLGMMFGLVVGGALIEWGTWRWTFFVNVPVGAAVVVLARWCLHESPRIRGRFDATGAFTATAGMTLLVYGVVRAAESGWGDGLVVAALAVALVLLALFVAVESRAPQPIMSLGLLRDRNRAGACVMRLLLTAAMSGMMFFLTLYAQGVLGYGPLETGLAFLPTTVTVIAANRAVPWLLPRAGPMKVMTAGSVLTIIGMVWLTQISATGTFVSGILGPVLLFGAGHGLVSVAATAMAMTDLPAGEHGGASGLIQAMQVGGPLGIAVLVAVYERVDGTRVQSLAGAFTGALVLSLLMLATALTVFRRAPAVRAAGSAGTS</sequence>
<feature type="transmembrane region" description="Helical" evidence="7">
    <location>
        <begin position="210"/>
        <end position="228"/>
    </location>
</feature>
<proteinExistence type="predicted"/>
<feature type="transmembrane region" description="Helical" evidence="7">
    <location>
        <begin position="240"/>
        <end position="259"/>
    </location>
</feature>
<dbReference type="PROSITE" id="PS50850">
    <property type="entry name" value="MFS"/>
    <property type="match status" value="1"/>
</dbReference>
<feature type="transmembrane region" description="Helical" evidence="7">
    <location>
        <begin position="57"/>
        <end position="77"/>
    </location>
</feature>
<accession>A0A4R5C4R0</accession>
<evidence type="ECO:0000256" key="7">
    <source>
        <dbReference type="SAM" id="Phobius"/>
    </source>
</evidence>
<dbReference type="PANTHER" id="PTHR42718">
    <property type="entry name" value="MAJOR FACILITATOR SUPERFAMILY MULTIDRUG TRANSPORTER MFSC"/>
    <property type="match status" value="1"/>
</dbReference>
<comment type="caution">
    <text evidence="9">The sequence shown here is derived from an EMBL/GenBank/DDBJ whole genome shotgun (WGS) entry which is preliminary data.</text>
</comment>
<evidence type="ECO:0000313" key="9">
    <source>
        <dbReference type="EMBL" id="TDD92960.1"/>
    </source>
</evidence>
<keyword evidence="10" id="KW-1185">Reference proteome</keyword>
<dbReference type="PANTHER" id="PTHR42718:SF46">
    <property type="entry name" value="BLR6921 PROTEIN"/>
    <property type="match status" value="1"/>
</dbReference>
<evidence type="ECO:0000259" key="8">
    <source>
        <dbReference type="PROSITE" id="PS50850"/>
    </source>
</evidence>
<dbReference type="InterPro" id="IPR036259">
    <property type="entry name" value="MFS_trans_sf"/>
</dbReference>
<organism evidence="9 10">
    <name type="scientific">Actinomadura darangshiensis</name>
    <dbReference type="NCBI Taxonomy" id="705336"/>
    <lineage>
        <taxon>Bacteria</taxon>
        <taxon>Bacillati</taxon>
        <taxon>Actinomycetota</taxon>
        <taxon>Actinomycetes</taxon>
        <taxon>Streptosporangiales</taxon>
        <taxon>Thermomonosporaceae</taxon>
        <taxon>Actinomadura</taxon>
    </lineage>
</organism>
<feature type="transmembrane region" description="Helical" evidence="7">
    <location>
        <begin position="21"/>
        <end position="45"/>
    </location>
</feature>
<feature type="transmembrane region" description="Helical" evidence="7">
    <location>
        <begin position="89"/>
        <end position="108"/>
    </location>
</feature>
<keyword evidence="6 7" id="KW-0472">Membrane</keyword>